<organism evidence="4 5">
    <name type="scientific">Parachaetomium inaequale</name>
    <dbReference type="NCBI Taxonomy" id="2588326"/>
    <lineage>
        <taxon>Eukaryota</taxon>
        <taxon>Fungi</taxon>
        <taxon>Dikarya</taxon>
        <taxon>Ascomycota</taxon>
        <taxon>Pezizomycotina</taxon>
        <taxon>Sordariomycetes</taxon>
        <taxon>Sordariomycetidae</taxon>
        <taxon>Sordariales</taxon>
        <taxon>Chaetomiaceae</taxon>
        <taxon>Parachaetomium</taxon>
    </lineage>
</organism>
<keyword evidence="3" id="KW-0472">Membrane</keyword>
<comment type="caution">
    <text evidence="4">The sequence shown here is derived from an EMBL/GenBank/DDBJ whole genome shotgun (WGS) entry which is preliminary data.</text>
</comment>
<dbReference type="InterPro" id="IPR021842">
    <property type="entry name" value="DUF3435"/>
</dbReference>
<dbReference type="AlphaFoldDB" id="A0AAN6SMM6"/>
<dbReference type="PANTHER" id="PTHR37535:SF3">
    <property type="entry name" value="FLUG DOMAIN-CONTAINING PROTEIN"/>
    <property type="match status" value="1"/>
</dbReference>
<accession>A0AAN6SMM6</accession>
<dbReference type="Pfam" id="PF11917">
    <property type="entry name" value="DUF3435"/>
    <property type="match status" value="1"/>
</dbReference>
<keyword evidence="1" id="KW-0175">Coiled coil</keyword>
<keyword evidence="3" id="KW-1133">Transmembrane helix</keyword>
<feature type="region of interest" description="Disordered" evidence="2">
    <location>
        <begin position="304"/>
        <end position="326"/>
    </location>
</feature>
<evidence type="ECO:0000313" key="4">
    <source>
        <dbReference type="EMBL" id="KAK4032863.1"/>
    </source>
</evidence>
<evidence type="ECO:0008006" key="6">
    <source>
        <dbReference type="Google" id="ProtNLM"/>
    </source>
</evidence>
<protein>
    <recommendedName>
        <fullName evidence="6">FluG domain-containing protein</fullName>
    </recommendedName>
</protein>
<reference evidence="5" key="1">
    <citation type="journal article" date="2023" name="Mol. Phylogenet. Evol.">
        <title>Genome-scale phylogeny and comparative genomics of the fungal order Sordariales.</title>
        <authorList>
            <person name="Hensen N."/>
            <person name="Bonometti L."/>
            <person name="Westerberg I."/>
            <person name="Brannstrom I.O."/>
            <person name="Guillou S."/>
            <person name="Cros-Aarteil S."/>
            <person name="Calhoun S."/>
            <person name="Haridas S."/>
            <person name="Kuo A."/>
            <person name="Mondo S."/>
            <person name="Pangilinan J."/>
            <person name="Riley R."/>
            <person name="LaButti K."/>
            <person name="Andreopoulos B."/>
            <person name="Lipzen A."/>
            <person name="Chen C."/>
            <person name="Yan M."/>
            <person name="Daum C."/>
            <person name="Ng V."/>
            <person name="Clum A."/>
            <person name="Steindorff A."/>
            <person name="Ohm R.A."/>
            <person name="Martin F."/>
            <person name="Silar P."/>
            <person name="Natvig D.O."/>
            <person name="Lalanne C."/>
            <person name="Gautier V."/>
            <person name="Ament-Velasquez S.L."/>
            <person name="Kruys A."/>
            <person name="Hutchinson M.I."/>
            <person name="Powell A.J."/>
            <person name="Barry K."/>
            <person name="Miller A.N."/>
            <person name="Grigoriev I.V."/>
            <person name="Debuchy R."/>
            <person name="Gladieux P."/>
            <person name="Hiltunen Thoren M."/>
            <person name="Johannesson H."/>
        </authorList>
    </citation>
    <scope>NUCLEOTIDE SEQUENCE [LARGE SCALE GENOMIC DNA]</scope>
    <source>
        <strain evidence="5">CBS 284.82</strain>
    </source>
</reference>
<keyword evidence="5" id="KW-1185">Reference proteome</keyword>
<sequence>MALVRPSGGARHDADFIRRFTELEAQRREAQQRKVLLTAAERAARRAAWRRVRLIKPRDADYTKANIAGVLRKWKWYYFRGFKQLYVRHVGQHIDVNDSNAVLKVHDTILTEKHGLRHPNLRGSKNIADSNDTLVLLTFNIAYDTTVFRWERHRIINLLGCYIFLLCTRCRAGEIVDNESREPKDSSWKEIYSLNSSKAIPSFDRALARGRPKALYYKDILLKVVCHPVTGEDIYIIAVRFIYYKGADNKLKPIIVFFTPTYRLIFYIINIIIVLIVYNNAFAARNLTTVRSYSKLRDDMSNQSLDAGQEEPIQPKDFRRSTANKANGDTPNAVCDQVLYHDRKWATFNNVYINRKVKYHLQNAVLYKPYKDTLLEIMTYISVTRDPCIGRDIRKDALKGGQYRIRGQPNEEEIRRLDQLISRKKAQRKKKFKEEEEEYIELDIDLRIPELKEESLAPDPFPLLMQKTLLYETRVFLYCRPSVMNDHFDREHLEDLKDKEQRDRIFCDYPKCKEEGVKLKTLDHFRAHMMTVHGVELRPNDRTKSFPRSSRRVVPVFA</sequence>
<feature type="coiled-coil region" evidence="1">
    <location>
        <begin position="410"/>
        <end position="437"/>
    </location>
</feature>
<feature type="transmembrane region" description="Helical" evidence="3">
    <location>
        <begin position="264"/>
        <end position="287"/>
    </location>
</feature>
<dbReference type="PANTHER" id="PTHR37535">
    <property type="entry name" value="FLUG DOMAIN PROTEIN"/>
    <property type="match status" value="1"/>
</dbReference>
<evidence type="ECO:0000256" key="3">
    <source>
        <dbReference type="SAM" id="Phobius"/>
    </source>
</evidence>
<gene>
    <name evidence="4" type="ORF">C8A01DRAFT_50446</name>
</gene>
<proteinExistence type="predicted"/>
<keyword evidence="3" id="KW-0812">Transmembrane</keyword>
<evidence type="ECO:0000256" key="1">
    <source>
        <dbReference type="SAM" id="Coils"/>
    </source>
</evidence>
<dbReference type="EMBL" id="MU854569">
    <property type="protein sequence ID" value="KAK4032863.1"/>
    <property type="molecule type" value="Genomic_DNA"/>
</dbReference>
<evidence type="ECO:0000313" key="5">
    <source>
        <dbReference type="Proteomes" id="UP001303115"/>
    </source>
</evidence>
<dbReference type="Proteomes" id="UP001303115">
    <property type="component" value="Unassembled WGS sequence"/>
</dbReference>
<name>A0AAN6SMM6_9PEZI</name>
<evidence type="ECO:0000256" key="2">
    <source>
        <dbReference type="SAM" id="MobiDB-lite"/>
    </source>
</evidence>